<comment type="caution">
    <text evidence="1">The sequence shown here is derived from an EMBL/GenBank/DDBJ whole genome shotgun (WGS) entry which is preliminary data.</text>
</comment>
<gene>
    <name evidence="1" type="ORF">AMECASPLE_005296</name>
</gene>
<name>A0ABV0YX42_9TELE</name>
<dbReference type="Proteomes" id="UP001469553">
    <property type="component" value="Unassembled WGS sequence"/>
</dbReference>
<dbReference type="EMBL" id="JAHRIP010047264">
    <property type="protein sequence ID" value="MEQ2298452.1"/>
    <property type="molecule type" value="Genomic_DNA"/>
</dbReference>
<proteinExistence type="predicted"/>
<keyword evidence="2" id="KW-1185">Reference proteome</keyword>
<evidence type="ECO:0000313" key="1">
    <source>
        <dbReference type="EMBL" id="MEQ2298452.1"/>
    </source>
</evidence>
<organism evidence="1 2">
    <name type="scientific">Ameca splendens</name>
    <dbReference type="NCBI Taxonomy" id="208324"/>
    <lineage>
        <taxon>Eukaryota</taxon>
        <taxon>Metazoa</taxon>
        <taxon>Chordata</taxon>
        <taxon>Craniata</taxon>
        <taxon>Vertebrata</taxon>
        <taxon>Euteleostomi</taxon>
        <taxon>Actinopterygii</taxon>
        <taxon>Neopterygii</taxon>
        <taxon>Teleostei</taxon>
        <taxon>Neoteleostei</taxon>
        <taxon>Acanthomorphata</taxon>
        <taxon>Ovalentaria</taxon>
        <taxon>Atherinomorphae</taxon>
        <taxon>Cyprinodontiformes</taxon>
        <taxon>Goodeidae</taxon>
        <taxon>Ameca</taxon>
    </lineage>
</organism>
<accession>A0ABV0YX42</accession>
<protein>
    <submittedName>
        <fullName evidence="1">Uncharacterized protein</fullName>
    </submittedName>
</protein>
<reference evidence="1 2" key="1">
    <citation type="submission" date="2021-06" db="EMBL/GenBank/DDBJ databases">
        <authorList>
            <person name="Palmer J.M."/>
        </authorList>
    </citation>
    <scope>NUCLEOTIDE SEQUENCE [LARGE SCALE GENOMIC DNA]</scope>
    <source>
        <strain evidence="1 2">AS_MEX2019</strain>
        <tissue evidence="1">Muscle</tissue>
    </source>
</reference>
<sequence>MLPTLNFLAYIANTVWRKTNTALEQTIPTSKRHWDTGNESPGALVECVRMVQSKSRPKSNLQCKAGRCIHLQSIDFHNFASTSQGYTSLCWYITYNPSKIN</sequence>
<evidence type="ECO:0000313" key="2">
    <source>
        <dbReference type="Proteomes" id="UP001469553"/>
    </source>
</evidence>